<dbReference type="AlphaFoldDB" id="A0ABD0LSS7"/>
<dbReference type="Proteomes" id="UP001519460">
    <property type="component" value="Unassembled WGS sequence"/>
</dbReference>
<evidence type="ECO:0000313" key="3">
    <source>
        <dbReference type="Proteomes" id="UP001519460"/>
    </source>
</evidence>
<feature type="non-terminal residue" evidence="2">
    <location>
        <position position="1"/>
    </location>
</feature>
<dbReference type="EMBL" id="JACVVK020000025">
    <property type="protein sequence ID" value="KAK7502624.1"/>
    <property type="molecule type" value="Genomic_DNA"/>
</dbReference>
<accession>A0ABD0LSS7</accession>
<evidence type="ECO:0000313" key="2">
    <source>
        <dbReference type="EMBL" id="KAK7502624.1"/>
    </source>
</evidence>
<feature type="domain" description="Methyltransferase" evidence="1">
    <location>
        <begin position="49"/>
        <end position="234"/>
    </location>
</feature>
<protein>
    <recommendedName>
        <fullName evidence="1">Methyltransferase domain-containing protein</fullName>
    </recommendedName>
</protein>
<dbReference type="InterPro" id="IPR029063">
    <property type="entry name" value="SAM-dependent_MTases_sf"/>
</dbReference>
<dbReference type="SUPFAM" id="SSF53335">
    <property type="entry name" value="S-adenosyl-L-methionine-dependent methyltransferases"/>
    <property type="match status" value="1"/>
</dbReference>
<dbReference type="PANTHER" id="PTHR32026">
    <property type="entry name" value="METHYLTRANSFERASE-LIKE PROTEIN 24"/>
    <property type="match status" value="1"/>
</dbReference>
<evidence type="ECO:0000259" key="1">
    <source>
        <dbReference type="Pfam" id="PF13383"/>
    </source>
</evidence>
<sequence>DGPIQQRSDEIYSHERKGECSAVPLYGLPSTDELKSMTKKELYVIYHSYLDNTEVVCKRKLRMGKVGDGGWEVCDDYAYRPVEPCIVYSFGIKNDFSFDDDVAKLYGCHVYSFDPSMGVNSSDRSPNVHFYNVGLGGKGGQLPAGIPTQVAKQNNWKVTALLKPIDIVKMDIEHSEWLALPEMVRTGELFKVRQLLVEFHLHGGDNQEEVRGRLPVLKQLEDLGFRLFHTHLNPECDEIPAGDFPVERTTCYEVYYLNSRFVRE</sequence>
<comment type="caution">
    <text evidence="2">The sequence shown here is derived from an EMBL/GenBank/DDBJ whole genome shotgun (WGS) entry which is preliminary data.</text>
</comment>
<proteinExistence type="predicted"/>
<dbReference type="Pfam" id="PF13383">
    <property type="entry name" value="Methyltransf_22"/>
    <property type="match status" value="1"/>
</dbReference>
<dbReference type="PANTHER" id="PTHR32026:SF10">
    <property type="entry name" value="METHYLTRANSFERASE-LIKE PROTEIN 24-RELATED"/>
    <property type="match status" value="1"/>
</dbReference>
<reference evidence="2 3" key="1">
    <citation type="journal article" date="2023" name="Sci. Data">
        <title>Genome assembly of the Korean intertidal mud-creeper Batillaria attramentaria.</title>
        <authorList>
            <person name="Patra A.K."/>
            <person name="Ho P.T."/>
            <person name="Jun S."/>
            <person name="Lee S.J."/>
            <person name="Kim Y."/>
            <person name="Won Y.J."/>
        </authorList>
    </citation>
    <scope>NUCLEOTIDE SEQUENCE [LARGE SCALE GENOMIC DNA]</scope>
    <source>
        <strain evidence="2">Wonlab-2016</strain>
    </source>
</reference>
<dbReference type="InterPro" id="IPR025714">
    <property type="entry name" value="Methyltranfer_dom"/>
</dbReference>
<name>A0ABD0LSS7_9CAEN</name>
<keyword evidence="3" id="KW-1185">Reference proteome</keyword>
<organism evidence="2 3">
    <name type="scientific">Batillaria attramentaria</name>
    <dbReference type="NCBI Taxonomy" id="370345"/>
    <lineage>
        <taxon>Eukaryota</taxon>
        <taxon>Metazoa</taxon>
        <taxon>Spiralia</taxon>
        <taxon>Lophotrochozoa</taxon>
        <taxon>Mollusca</taxon>
        <taxon>Gastropoda</taxon>
        <taxon>Caenogastropoda</taxon>
        <taxon>Sorbeoconcha</taxon>
        <taxon>Cerithioidea</taxon>
        <taxon>Batillariidae</taxon>
        <taxon>Batillaria</taxon>
    </lineage>
</organism>
<gene>
    <name evidence="2" type="ORF">BaRGS_00006199</name>
</gene>
<dbReference type="InterPro" id="IPR026913">
    <property type="entry name" value="METTL24"/>
</dbReference>